<keyword evidence="2" id="KW-0560">Oxidoreductase</keyword>
<dbReference type="InterPro" id="IPR020904">
    <property type="entry name" value="Sc_DH/Rdtase_CS"/>
</dbReference>
<organism evidence="3">
    <name type="scientific">marine metagenome</name>
    <dbReference type="NCBI Taxonomy" id="408172"/>
    <lineage>
        <taxon>unclassified sequences</taxon>
        <taxon>metagenomes</taxon>
        <taxon>ecological metagenomes</taxon>
    </lineage>
</organism>
<dbReference type="GO" id="GO:0016020">
    <property type="term" value="C:membrane"/>
    <property type="evidence" value="ECO:0007669"/>
    <property type="project" value="TreeGrafter"/>
</dbReference>
<evidence type="ECO:0000256" key="1">
    <source>
        <dbReference type="ARBA" id="ARBA00006484"/>
    </source>
</evidence>
<dbReference type="PANTHER" id="PTHR44196">
    <property type="entry name" value="DEHYDROGENASE/REDUCTASE SDR FAMILY MEMBER 7B"/>
    <property type="match status" value="1"/>
</dbReference>
<reference evidence="3" key="1">
    <citation type="submission" date="2018-05" db="EMBL/GenBank/DDBJ databases">
        <authorList>
            <person name="Lanie J.A."/>
            <person name="Ng W.-L."/>
            <person name="Kazmierczak K.M."/>
            <person name="Andrzejewski T.M."/>
            <person name="Davidsen T.M."/>
            <person name="Wayne K.J."/>
            <person name="Tettelin H."/>
            <person name="Glass J.I."/>
            <person name="Rusch D."/>
            <person name="Podicherti R."/>
            <person name="Tsui H.-C.T."/>
            <person name="Winkler M.E."/>
        </authorList>
    </citation>
    <scope>NUCLEOTIDE SEQUENCE</scope>
</reference>
<sequence length="249" mass="26998">MTMKSNQKVFITGASSGIGAAIAAEYASQGAILGLVARREAKLEAIKNECLALGAEDVKTYSLDVTDLDQSMSTAKDFIAWAKEGIDIVVANAGVAFSDHLSSGDPTQINQTLLINILGVTNTVIPFVPTMKSQKKGAIVIMSSIASFTAPAYFGGYSASKVAVRRLGDGWRATLQKHNVQVSTICPGYIKSEMTDINDFKMPFLMETDVAAKKMVQAIKSRKKTYILPWQWRPVIAISRLFGRKLKSI</sequence>
<accession>A0A381RL06</accession>
<comment type="similarity">
    <text evidence="1">Belongs to the short-chain dehydrogenases/reductases (SDR) family.</text>
</comment>
<protein>
    <recommendedName>
        <fullName evidence="4">Short-chain dehydrogenase</fullName>
    </recommendedName>
</protein>
<dbReference type="InterPro" id="IPR002347">
    <property type="entry name" value="SDR_fam"/>
</dbReference>
<name>A0A381RL06_9ZZZZ</name>
<dbReference type="PANTHER" id="PTHR44196:SF1">
    <property type="entry name" value="DEHYDROGENASE_REDUCTASE SDR FAMILY MEMBER 7B"/>
    <property type="match status" value="1"/>
</dbReference>
<dbReference type="Pfam" id="PF00106">
    <property type="entry name" value="adh_short"/>
    <property type="match status" value="1"/>
</dbReference>
<proteinExistence type="inferred from homology"/>
<evidence type="ECO:0000313" key="3">
    <source>
        <dbReference type="EMBL" id="SUZ89723.1"/>
    </source>
</evidence>
<dbReference type="AlphaFoldDB" id="A0A381RL06"/>
<dbReference type="Gene3D" id="3.40.50.720">
    <property type="entry name" value="NAD(P)-binding Rossmann-like Domain"/>
    <property type="match status" value="1"/>
</dbReference>
<gene>
    <name evidence="3" type="ORF">METZ01_LOCUS42577</name>
</gene>
<dbReference type="SUPFAM" id="SSF51735">
    <property type="entry name" value="NAD(P)-binding Rossmann-fold domains"/>
    <property type="match status" value="1"/>
</dbReference>
<dbReference type="InterPro" id="IPR036291">
    <property type="entry name" value="NAD(P)-bd_dom_sf"/>
</dbReference>
<dbReference type="PROSITE" id="PS00061">
    <property type="entry name" value="ADH_SHORT"/>
    <property type="match status" value="1"/>
</dbReference>
<dbReference type="EMBL" id="UINC01001836">
    <property type="protein sequence ID" value="SUZ89723.1"/>
    <property type="molecule type" value="Genomic_DNA"/>
</dbReference>
<dbReference type="PRINTS" id="PR00081">
    <property type="entry name" value="GDHRDH"/>
</dbReference>
<dbReference type="GO" id="GO:0016491">
    <property type="term" value="F:oxidoreductase activity"/>
    <property type="evidence" value="ECO:0007669"/>
    <property type="project" value="UniProtKB-KW"/>
</dbReference>
<evidence type="ECO:0008006" key="4">
    <source>
        <dbReference type="Google" id="ProtNLM"/>
    </source>
</evidence>
<evidence type="ECO:0000256" key="2">
    <source>
        <dbReference type="ARBA" id="ARBA00023002"/>
    </source>
</evidence>